<dbReference type="Proteomes" id="UP000183832">
    <property type="component" value="Unassembled WGS sequence"/>
</dbReference>
<proteinExistence type="predicted"/>
<name>A0A1J1I414_9DIPT</name>
<organism evidence="1 2">
    <name type="scientific">Clunio marinus</name>
    <dbReference type="NCBI Taxonomy" id="568069"/>
    <lineage>
        <taxon>Eukaryota</taxon>
        <taxon>Metazoa</taxon>
        <taxon>Ecdysozoa</taxon>
        <taxon>Arthropoda</taxon>
        <taxon>Hexapoda</taxon>
        <taxon>Insecta</taxon>
        <taxon>Pterygota</taxon>
        <taxon>Neoptera</taxon>
        <taxon>Endopterygota</taxon>
        <taxon>Diptera</taxon>
        <taxon>Nematocera</taxon>
        <taxon>Chironomoidea</taxon>
        <taxon>Chironomidae</taxon>
        <taxon>Clunio</taxon>
    </lineage>
</organism>
<gene>
    <name evidence="1" type="ORF">CLUMA_CG006699</name>
</gene>
<protein>
    <submittedName>
        <fullName evidence="1">CLUMA_CG006699, isoform A</fullName>
    </submittedName>
</protein>
<dbReference type="AlphaFoldDB" id="A0A1J1I414"/>
<dbReference type="EMBL" id="CVRI01000036">
    <property type="protein sequence ID" value="CRK93113.1"/>
    <property type="molecule type" value="Genomic_DNA"/>
</dbReference>
<evidence type="ECO:0000313" key="2">
    <source>
        <dbReference type="Proteomes" id="UP000183832"/>
    </source>
</evidence>
<accession>A0A1J1I414</accession>
<keyword evidence="2" id="KW-1185">Reference proteome</keyword>
<evidence type="ECO:0000313" key="1">
    <source>
        <dbReference type="EMBL" id="CRK93113.1"/>
    </source>
</evidence>
<reference evidence="1 2" key="1">
    <citation type="submission" date="2015-04" db="EMBL/GenBank/DDBJ databases">
        <authorList>
            <person name="Syromyatnikov M.Y."/>
            <person name="Popov V.N."/>
        </authorList>
    </citation>
    <scope>NUCLEOTIDE SEQUENCE [LARGE SCALE GENOMIC DNA]</scope>
</reference>
<sequence>MNHVKAGQCTQHVPKFYAQASLLTVSLLFSKPSSCLHSKNPMREPDSDDMNRKKLMLLKHNVKDINCV</sequence>